<accession>A0ABQ5S6Q3</accession>
<dbReference type="InterPro" id="IPR027417">
    <property type="entry name" value="P-loop_NTPase"/>
</dbReference>
<feature type="region of interest" description="Disordered" evidence="4">
    <location>
        <begin position="447"/>
        <end position="469"/>
    </location>
</feature>
<protein>
    <submittedName>
        <fullName evidence="5">Uncharacterized protein</fullName>
    </submittedName>
</protein>
<reference evidence="5 6" key="1">
    <citation type="journal article" date="2023" name="IScience">
        <title>Expanded male sex-determining region conserved during the evolution of homothallism in the green alga Volvox.</title>
        <authorList>
            <person name="Yamamoto K."/>
            <person name="Matsuzaki R."/>
            <person name="Mahakham W."/>
            <person name="Heman W."/>
            <person name="Sekimoto H."/>
            <person name="Kawachi M."/>
            <person name="Minakuchi Y."/>
            <person name="Toyoda A."/>
            <person name="Nozaki H."/>
        </authorList>
    </citation>
    <scope>NUCLEOTIDE SEQUENCE [LARGE SCALE GENOMIC DNA]</scope>
    <source>
        <strain evidence="5 6">NIES-4468</strain>
    </source>
</reference>
<keyword evidence="3" id="KW-0067">ATP-binding</keyword>
<evidence type="ECO:0000256" key="3">
    <source>
        <dbReference type="ARBA" id="ARBA00022840"/>
    </source>
</evidence>
<evidence type="ECO:0000256" key="1">
    <source>
        <dbReference type="ARBA" id="ARBA00010322"/>
    </source>
</evidence>
<dbReference type="Pfam" id="PF03969">
    <property type="entry name" value="AFG1_ATPase"/>
    <property type="match status" value="2"/>
</dbReference>
<evidence type="ECO:0000313" key="5">
    <source>
        <dbReference type="EMBL" id="GLI65595.1"/>
    </source>
</evidence>
<comment type="caution">
    <text evidence="5">The sequence shown here is derived from an EMBL/GenBank/DDBJ whole genome shotgun (WGS) entry which is preliminary data.</text>
</comment>
<comment type="similarity">
    <text evidence="1">Belongs to the AFG1 ATPase family.</text>
</comment>
<evidence type="ECO:0000256" key="2">
    <source>
        <dbReference type="ARBA" id="ARBA00022741"/>
    </source>
</evidence>
<sequence length="598" mass="63411">MRVASSLLRYCRNPSHILPNAGNTGAHLYAFSTRAHDAPGGDATDNALSNDLLSTTYCQLLGRGVLLPDATQVAAVHALQLLQNAVLQYEKLRSSSSGEGNARGEFRPRPEGGVSDSSSSSSSSSSSGVVVSSDSNNRQVGDIKIPATAGGGEIPVVQIAPKPRTIRGAYLWGPVGSGKTAMMDIFASTTQRCLEAAAAATAVHPPHLDSAVTPAAAAAAAAAGTAAPHLLLRSCERHHFHEFMQSVHGRLHELHKALPRVVARSREGRMVYRYAEPDEDPLVTVARELGSRTAVLCLDELHVTDVADAMILARLFAVLLVDFDTKVVFTSNRPAKDLYKGGLSRKYFEPFVQLVDEQMVVLRVAAGVDYRKMAGVTVKAAKAETRKVEAGVVRVGNGCSTTPDAEREVDESALRKGRGDYWYFGFGASKRLHSQWRQRAAAAAAAQSARKTDGAASGDGGGSGPLDPQLGDVGVPVTVPLAYGRTLKVPCASGDAALFTFEQLCGANGLRAAVDQGGALAAPDFLALCRRFREIFITGVPQLGPADRDEARRFVTLLDVAYDNRCQLSVAAAVPPDTLFAPLLDEARRQGVNPRLGL</sequence>
<keyword evidence="6" id="KW-1185">Reference proteome</keyword>
<dbReference type="Gene3D" id="3.40.50.300">
    <property type="entry name" value="P-loop containing nucleotide triphosphate hydrolases"/>
    <property type="match status" value="1"/>
</dbReference>
<evidence type="ECO:0000256" key="4">
    <source>
        <dbReference type="SAM" id="MobiDB-lite"/>
    </source>
</evidence>
<gene>
    <name evidence="5" type="ORF">VaNZ11_009171</name>
</gene>
<name>A0ABQ5S6Q3_9CHLO</name>
<feature type="compositionally biased region" description="Low complexity" evidence="4">
    <location>
        <begin position="112"/>
        <end position="135"/>
    </location>
</feature>
<dbReference type="InterPro" id="IPR005654">
    <property type="entry name" value="ATPase_AFG1-like"/>
</dbReference>
<dbReference type="NCBIfam" id="NF040713">
    <property type="entry name" value="ZapE"/>
    <property type="match status" value="1"/>
</dbReference>
<feature type="region of interest" description="Disordered" evidence="4">
    <location>
        <begin position="93"/>
        <end position="135"/>
    </location>
</feature>
<dbReference type="PANTHER" id="PTHR12169:SF29">
    <property type="entry name" value="AFG1-LIKE ATPASE FAMILY PROTEIN"/>
    <property type="match status" value="1"/>
</dbReference>
<proteinExistence type="inferred from homology"/>
<dbReference type="SUPFAM" id="SSF52540">
    <property type="entry name" value="P-loop containing nucleoside triphosphate hydrolases"/>
    <property type="match status" value="1"/>
</dbReference>
<dbReference type="Proteomes" id="UP001165090">
    <property type="component" value="Unassembled WGS sequence"/>
</dbReference>
<dbReference type="EMBL" id="BSDZ01000024">
    <property type="protein sequence ID" value="GLI65595.1"/>
    <property type="molecule type" value="Genomic_DNA"/>
</dbReference>
<feature type="non-terminal residue" evidence="5">
    <location>
        <position position="598"/>
    </location>
</feature>
<dbReference type="PANTHER" id="PTHR12169">
    <property type="entry name" value="ATPASE N2B"/>
    <property type="match status" value="1"/>
</dbReference>
<evidence type="ECO:0000313" key="6">
    <source>
        <dbReference type="Proteomes" id="UP001165090"/>
    </source>
</evidence>
<organism evidence="5 6">
    <name type="scientific">Volvox africanus</name>
    <dbReference type="NCBI Taxonomy" id="51714"/>
    <lineage>
        <taxon>Eukaryota</taxon>
        <taxon>Viridiplantae</taxon>
        <taxon>Chlorophyta</taxon>
        <taxon>core chlorophytes</taxon>
        <taxon>Chlorophyceae</taxon>
        <taxon>CS clade</taxon>
        <taxon>Chlamydomonadales</taxon>
        <taxon>Volvocaceae</taxon>
        <taxon>Volvox</taxon>
    </lineage>
</organism>
<keyword evidence="2" id="KW-0547">Nucleotide-binding</keyword>